<evidence type="ECO:0000256" key="1">
    <source>
        <dbReference type="PROSITE-ProRule" id="PRU00023"/>
    </source>
</evidence>
<accession>A0A8H3F613</accession>
<dbReference type="GO" id="GO:0004674">
    <property type="term" value="F:protein serine/threonine kinase activity"/>
    <property type="evidence" value="ECO:0007669"/>
    <property type="project" value="TreeGrafter"/>
</dbReference>
<dbReference type="GO" id="GO:0005634">
    <property type="term" value="C:nucleus"/>
    <property type="evidence" value="ECO:0007669"/>
    <property type="project" value="TreeGrafter"/>
</dbReference>
<proteinExistence type="predicted"/>
<dbReference type="PANTHER" id="PTHR44167">
    <property type="entry name" value="OVARIAN-SPECIFIC SERINE/THREONINE-PROTEIN KINASE LOK-RELATED"/>
    <property type="match status" value="1"/>
</dbReference>
<dbReference type="InterPro" id="IPR011009">
    <property type="entry name" value="Kinase-like_dom_sf"/>
</dbReference>
<dbReference type="Proteomes" id="UP000664203">
    <property type="component" value="Unassembled WGS sequence"/>
</dbReference>
<dbReference type="GO" id="GO:0005524">
    <property type="term" value="F:ATP binding"/>
    <property type="evidence" value="ECO:0007669"/>
    <property type="project" value="InterPro"/>
</dbReference>
<dbReference type="Pfam" id="PF13637">
    <property type="entry name" value="Ank_4"/>
    <property type="match status" value="1"/>
</dbReference>
<dbReference type="InterPro" id="IPR000719">
    <property type="entry name" value="Prot_kinase_dom"/>
</dbReference>
<dbReference type="Gene3D" id="3.30.200.20">
    <property type="entry name" value="Phosphorylase Kinase, domain 1"/>
    <property type="match status" value="1"/>
</dbReference>
<dbReference type="Gene3D" id="1.10.510.10">
    <property type="entry name" value="Transferase(Phosphotransferase) domain 1"/>
    <property type="match status" value="1"/>
</dbReference>
<evidence type="ECO:0000259" key="3">
    <source>
        <dbReference type="PROSITE" id="PS50011"/>
    </source>
</evidence>
<feature type="region of interest" description="Disordered" evidence="2">
    <location>
        <begin position="789"/>
        <end position="827"/>
    </location>
</feature>
<name>A0A8H3F613_9LECA</name>
<keyword evidence="5" id="KW-1185">Reference proteome</keyword>
<dbReference type="Pfam" id="PF12796">
    <property type="entry name" value="Ank_2"/>
    <property type="match status" value="1"/>
</dbReference>
<feature type="compositionally biased region" description="Low complexity" evidence="2">
    <location>
        <begin position="592"/>
        <end position="603"/>
    </location>
</feature>
<dbReference type="SUPFAM" id="SSF48403">
    <property type="entry name" value="Ankyrin repeat"/>
    <property type="match status" value="1"/>
</dbReference>
<keyword evidence="1" id="KW-0040">ANK repeat</keyword>
<dbReference type="SMART" id="SM00248">
    <property type="entry name" value="ANK"/>
    <property type="match status" value="5"/>
</dbReference>
<dbReference type="InterPro" id="IPR002110">
    <property type="entry name" value="Ankyrin_rpt"/>
</dbReference>
<feature type="region of interest" description="Disordered" evidence="2">
    <location>
        <begin position="473"/>
        <end position="613"/>
    </location>
</feature>
<dbReference type="PANTHER" id="PTHR44167:SF24">
    <property type="entry name" value="SERINE_THREONINE-PROTEIN KINASE CHK2"/>
    <property type="match status" value="1"/>
</dbReference>
<evidence type="ECO:0000313" key="4">
    <source>
        <dbReference type="EMBL" id="CAF9919212.1"/>
    </source>
</evidence>
<sequence length="1263" mass="141202">MDSAYGSSYRAGNAPSRSVSFEATYQLNKATAAPVKPLAESFFNDIATRLEAEVQKKEWTNRPRTWFILNQIKGLDAMEAFIKQGLNDTSLPYKARNSLPETLNFFEAKDFLKWQDSVVSDVLHLEQGKHVRIANGDVLFESSRPKLGVGSQGSSVVDQVVSKATGKVYARKRINRAKLFGHDTQAQKIYENEIKVLSKVAEDDHLIKVRGTYTDKKYLAMLLEPVADGNLKQYMNKGPLTSIEEQNRFRTYFGCLAHTIRFLHDSSIETLHKDIKPENILLKDGHLILTDFGTAFDWSKTGQSMTRSNVGDLRTPRYQSPEVATSSEFRRSSDIWSLGVVFLEMVTVLRGKYIAEMDTFLQNNGHRHTEIHLNLDAAMNWFEQLQAHGRGSPIDNEPLSWIKRMLNRVQSSRPTAAAIYQDIAAFHDGMFCGRCCLDSESSSSADEDFQTDIDMLSDVMEHDELTLRDPWMEKQDTSESRNFSLPMVETTWNDDFREPSLGNQGTSESRNFSPPMLETTQKESDISGVQGAQADSEISSSIEKDNVSLGPGSGADVAAPLPSEKKVQSSSKSRPHFTRLPSRRKGSQSQDVTGTSNSTSGVSHMKKATAKTTPKPFVEKETFVRWLASLPDKFKTPMPEYLSVKSASLSGRTTTRHPTVESRRIGHFLLSLPEEPSGYENASGARSERIIEGIDHSKRSQTLPIFEPQYIKRSHSQEELLTPSHLLAEETDNDQFSGVTKSKLVHYASDGALNLALSMSEQTLGEAIEDLKVFAATTTILKPNGVQRSLQRNQKNSLRRPEVQASEMASIGSHSTKPREPPLLGSYLKGIPERRRRRWESATVIMGRILDDKISEAPTSVMSVNTRAQISHSRPVLRWNDRFYGYLPSFVANGKIGAVKEMLSAGCNPGTVEKPRWAPIYNAIRGATDKHTKCLRALVSYGVDVNAVRTSNGRRPLHYAIEKAPWSGYTSVIYTLLAAEANPNARDKAMDVPLLMLLVGEGPLTQEKRDALYLLLAPDFATNLDVSITGTLDNPLHLAVRRKDAYTVDVILEKMKQVQGDALSLMHKHNGSGFTPLLLAFTIFTLLGQEADEELQIIKLLLEHGANPNDQDVAQGETPLHLVVRASKHTIALELLCRQSTNATLTNHAGQSAIDVAHKLRFEHPKDKWYLFAKRRMSNKLKDEHYRPPEILAFLDEEAGQDTKDKDDDKSVNDKRVHDKKVDNAFSPQESLPKKTTRKKAGEVSGERESGRRDLPSRALQIK</sequence>
<dbReference type="GO" id="GO:0044773">
    <property type="term" value="P:mitotic DNA damage checkpoint signaling"/>
    <property type="evidence" value="ECO:0007669"/>
    <property type="project" value="TreeGrafter"/>
</dbReference>
<comment type="caution">
    <text evidence="4">The sequence shown here is derived from an EMBL/GenBank/DDBJ whole genome shotgun (WGS) entry which is preliminary data.</text>
</comment>
<dbReference type="PROSITE" id="PS50011">
    <property type="entry name" value="PROTEIN_KINASE_DOM"/>
    <property type="match status" value="1"/>
</dbReference>
<reference evidence="4" key="1">
    <citation type="submission" date="2021-03" db="EMBL/GenBank/DDBJ databases">
        <authorList>
            <person name="Tagirdzhanova G."/>
        </authorList>
    </citation>
    <scope>NUCLEOTIDE SEQUENCE</scope>
</reference>
<dbReference type="EMBL" id="CAJPDR010000120">
    <property type="protein sequence ID" value="CAF9919212.1"/>
    <property type="molecule type" value="Genomic_DNA"/>
</dbReference>
<dbReference type="Pfam" id="PF00069">
    <property type="entry name" value="Pkinase"/>
    <property type="match status" value="1"/>
</dbReference>
<feature type="domain" description="Protein kinase" evidence="3">
    <location>
        <begin position="141"/>
        <end position="430"/>
    </location>
</feature>
<dbReference type="InterPro" id="IPR036770">
    <property type="entry name" value="Ankyrin_rpt-contain_sf"/>
</dbReference>
<dbReference type="PROSITE" id="PS50088">
    <property type="entry name" value="ANK_REPEAT"/>
    <property type="match status" value="2"/>
</dbReference>
<dbReference type="SUPFAM" id="SSF56112">
    <property type="entry name" value="Protein kinase-like (PK-like)"/>
    <property type="match status" value="1"/>
</dbReference>
<feature type="compositionally biased region" description="Basic and acidic residues" evidence="2">
    <location>
        <begin position="1201"/>
        <end position="1223"/>
    </location>
</feature>
<feature type="repeat" description="ANK" evidence="1">
    <location>
        <begin position="952"/>
        <end position="988"/>
    </location>
</feature>
<feature type="compositionally biased region" description="Basic residues" evidence="2">
    <location>
        <begin position="573"/>
        <end position="586"/>
    </location>
</feature>
<feature type="region of interest" description="Disordered" evidence="2">
    <location>
        <begin position="1197"/>
        <end position="1263"/>
    </location>
</feature>
<dbReference type="AlphaFoldDB" id="A0A8H3F613"/>
<feature type="repeat" description="ANK" evidence="1">
    <location>
        <begin position="1115"/>
        <end position="1148"/>
    </location>
</feature>
<evidence type="ECO:0000256" key="2">
    <source>
        <dbReference type="SAM" id="MobiDB-lite"/>
    </source>
</evidence>
<dbReference type="SMART" id="SM00220">
    <property type="entry name" value="S_TKc"/>
    <property type="match status" value="1"/>
</dbReference>
<dbReference type="Gene3D" id="1.25.40.20">
    <property type="entry name" value="Ankyrin repeat-containing domain"/>
    <property type="match status" value="2"/>
</dbReference>
<dbReference type="CDD" id="cd00180">
    <property type="entry name" value="PKc"/>
    <property type="match status" value="1"/>
</dbReference>
<dbReference type="OrthoDB" id="4062651at2759"/>
<organism evidence="4 5">
    <name type="scientific">Alectoria fallacina</name>
    <dbReference type="NCBI Taxonomy" id="1903189"/>
    <lineage>
        <taxon>Eukaryota</taxon>
        <taxon>Fungi</taxon>
        <taxon>Dikarya</taxon>
        <taxon>Ascomycota</taxon>
        <taxon>Pezizomycotina</taxon>
        <taxon>Lecanoromycetes</taxon>
        <taxon>OSLEUM clade</taxon>
        <taxon>Lecanoromycetidae</taxon>
        <taxon>Lecanorales</taxon>
        <taxon>Lecanorineae</taxon>
        <taxon>Parmeliaceae</taxon>
        <taxon>Alectoria</taxon>
    </lineage>
</organism>
<dbReference type="GO" id="GO:0005737">
    <property type="term" value="C:cytoplasm"/>
    <property type="evidence" value="ECO:0007669"/>
    <property type="project" value="TreeGrafter"/>
</dbReference>
<evidence type="ECO:0000313" key="5">
    <source>
        <dbReference type="Proteomes" id="UP000664203"/>
    </source>
</evidence>
<feature type="compositionally biased region" description="Polar residues" evidence="2">
    <location>
        <begin position="501"/>
        <end position="512"/>
    </location>
</feature>
<feature type="compositionally biased region" description="Basic and acidic residues" evidence="2">
    <location>
        <begin position="1240"/>
        <end position="1256"/>
    </location>
</feature>
<protein>
    <recommendedName>
        <fullName evidence="3">Protein kinase domain-containing protein</fullName>
    </recommendedName>
</protein>
<gene>
    <name evidence="4" type="ORF">ALECFALPRED_001087</name>
</gene>